<gene>
    <name evidence="5 8" type="primary">recX</name>
    <name evidence="8" type="ORF">NCTC10283_01809</name>
</gene>
<dbReference type="InterPro" id="IPR053925">
    <property type="entry name" value="RecX_HTH_3rd"/>
</dbReference>
<evidence type="ECO:0000313" key="8">
    <source>
        <dbReference type="EMBL" id="SSY80255.1"/>
    </source>
</evidence>
<dbReference type="RefSeq" id="WP_034296296.1">
    <property type="nucleotide sequence ID" value="NZ_CP091519.2"/>
</dbReference>
<dbReference type="GO" id="GO:0005737">
    <property type="term" value="C:cytoplasm"/>
    <property type="evidence" value="ECO:0007669"/>
    <property type="project" value="UniProtKB-SubCell"/>
</dbReference>
<dbReference type="AlphaFoldDB" id="A0A376BU07"/>
<keyword evidence="4 5" id="KW-0963">Cytoplasm</keyword>
<feature type="domain" description="RecX second three-helical" evidence="6">
    <location>
        <begin position="54"/>
        <end position="93"/>
    </location>
</feature>
<proteinExistence type="inferred from homology"/>
<dbReference type="InterPro" id="IPR036388">
    <property type="entry name" value="WH-like_DNA-bd_sf"/>
</dbReference>
<evidence type="ECO:0000256" key="5">
    <source>
        <dbReference type="HAMAP-Rule" id="MF_01114"/>
    </source>
</evidence>
<accession>A0A376BU07</accession>
<sequence length="153" mass="17766">MSRPEKSLRSRALEHLSRREMSKLELKRKLAPYAESEDEIDAVLTEFADLNWQSDERYAEAFINSKSRKHGRVRLKQALTQKGVDAATIAEYLPDSETDFAHACEVLRKKFRQPASEAAEKQKQMRFLLYRGFTADVAQKAMRRAWDDNDDDV</sequence>
<dbReference type="Pfam" id="PF21981">
    <property type="entry name" value="RecX_HTH3"/>
    <property type="match status" value="1"/>
</dbReference>
<dbReference type="PANTHER" id="PTHR33602:SF1">
    <property type="entry name" value="REGULATORY PROTEIN RECX FAMILY PROTEIN"/>
    <property type="match status" value="1"/>
</dbReference>
<dbReference type="Pfam" id="PF02631">
    <property type="entry name" value="RecX_HTH2"/>
    <property type="match status" value="1"/>
</dbReference>
<dbReference type="InterPro" id="IPR003783">
    <property type="entry name" value="Regulatory_RecX"/>
</dbReference>
<comment type="function">
    <text evidence="5">Modulates RecA activity.</text>
</comment>
<evidence type="ECO:0000256" key="1">
    <source>
        <dbReference type="ARBA" id="ARBA00004496"/>
    </source>
</evidence>
<comment type="similarity">
    <text evidence="2 5">Belongs to the RecX family.</text>
</comment>
<evidence type="ECO:0000256" key="2">
    <source>
        <dbReference type="ARBA" id="ARBA00009695"/>
    </source>
</evidence>
<feature type="domain" description="RecX third three-helical" evidence="7">
    <location>
        <begin position="97"/>
        <end position="142"/>
    </location>
</feature>
<dbReference type="GO" id="GO:0006282">
    <property type="term" value="P:regulation of DNA repair"/>
    <property type="evidence" value="ECO:0007669"/>
    <property type="project" value="UniProtKB-UniRule"/>
</dbReference>
<dbReference type="EMBL" id="UFSO01000003">
    <property type="protein sequence ID" value="SSY80255.1"/>
    <property type="molecule type" value="Genomic_DNA"/>
</dbReference>
<dbReference type="Proteomes" id="UP000254209">
    <property type="component" value="Unassembled WGS sequence"/>
</dbReference>
<evidence type="ECO:0000256" key="3">
    <source>
        <dbReference type="ARBA" id="ARBA00018111"/>
    </source>
</evidence>
<organism evidence="8 9">
    <name type="scientific">Alysiella crassa</name>
    <dbReference type="NCBI Taxonomy" id="153491"/>
    <lineage>
        <taxon>Bacteria</taxon>
        <taxon>Pseudomonadati</taxon>
        <taxon>Pseudomonadota</taxon>
        <taxon>Betaproteobacteria</taxon>
        <taxon>Neisseriales</taxon>
        <taxon>Neisseriaceae</taxon>
        <taxon>Alysiella</taxon>
    </lineage>
</organism>
<protein>
    <recommendedName>
        <fullName evidence="3 5">Regulatory protein RecX</fullName>
    </recommendedName>
</protein>
<evidence type="ECO:0000259" key="6">
    <source>
        <dbReference type="Pfam" id="PF02631"/>
    </source>
</evidence>
<dbReference type="HAMAP" id="MF_01114">
    <property type="entry name" value="RecX"/>
    <property type="match status" value="1"/>
</dbReference>
<evidence type="ECO:0000256" key="4">
    <source>
        <dbReference type="ARBA" id="ARBA00022490"/>
    </source>
</evidence>
<keyword evidence="9" id="KW-1185">Reference proteome</keyword>
<name>A0A376BU07_9NEIS</name>
<dbReference type="Gene3D" id="1.10.10.10">
    <property type="entry name" value="Winged helix-like DNA-binding domain superfamily/Winged helix DNA-binding domain"/>
    <property type="match status" value="3"/>
</dbReference>
<evidence type="ECO:0000259" key="7">
    <source>
        <dbReference type="Pfam" id="PF21981"/>
    </source>
</evidence>
<reference evidence="8 9" key="1">
    <citation type="submission" date="2018-06" db="EMBL/GenBank/DDBJ databases">
        <authorList>
            <consortium name="Pathogen Informatics"/>
            <person name="Doyle S."/>
        </authorList>
    </citation>
    <scope>NUCLEOTIDE SEQUENCE [LARGE SCALE GENOMIC DNA]</scope>
    <source>
        <strain evidence="8 9">NCTC10283</strain>
    </source>
</reference>
<evidence type="ECO:0000313" key="9">
    <source>
        <dbReference type="Proteomes" id="UP000254209"/>
    </source>
</evidence>
<dbReference type="STRING" id="1120980.GCA_000745955_00065"/>
<dbReference type="InterPro" id="IPR053924">
    <property type="entry name" value="RecX_HTH_2nd"/>
</dbReference>
<dbReference type="OrthoDB" id="5295441at2"/>
<dbReference type="NCBIfam" id="NF001055">
    <property type="entry name" value="PRK00117.2-5"/>
    <property type="match status" value="1"/>
</dbReference>
<dbReference type="PANTHER" id="PTHR33602">
    <property type="entry name" value="REGULATORY PROTEIN RECX FAMILY PROTEIN"/>
    <property type="match status" value="1"/>
</dbReference>
<comment type="subcellular location">
    <subcellularLocation>
        <location evidence="1 5">Cytoplasm</location>
    </subcellularLocation>
</comment>